<reference evidence="1 2" key="1">
    <citation type="submission" date="2021-06" db="EMBL/GenBank/DDBJ databases">
        <authorList>
            <person name="Palmer J.M."/>
        </authorList>
    </citation>
    <scope>NUCLEOTIDE SEQUENCE [LARGE SCALE GENOMIC DNA]</scope>
    <source>
        <strain evidence="1 2">GA_2019</strain>
        <tissue evidence="1">Muscle</tissue>
    </source>
</reference>
<protein>
    <submittedName>
        <fullName evidence="1">Uncharacterized protein</fullName>
    </submittedName>
</protein>
<accession>A0ABV0MG07</accession>
<organism evidence="1 2">
    <name type="scientific">Goodea atripinnis</name>
    <dbReference type="NCBI Taxonomy" id="208336"/>
    <lineage>
        <taxon>Eukaryota</taxon>
        <taxon>Metazoa</taxon>
        <taxon>Chordata</taxon>
        <taxon>Craniata</taxon>
        <taxon>Vertebrata</taxon>
        <taxon>Euteleostomi</taxon>
        <taxon>Actinopterygii</taxon>
        <taxon>Neopterygii</taxon>
        <taxon>Teleostei</taxon>
        <taxon>Neoteleostei</taxon>
        <taxon>Acanthomorphata</taxon>
        <taxon>Ovalentaria</taxon>
        <taxon>Atherinomorphae</taxon>
        <taxon>Cyprinodontiformes</taxon>
        <taxon>Goodeidae</taxon>
        <taxon>Goodea</taxon>
    </lineage>
</organism>
<feature type="non-terminal residue" evidence="1">
    <location>
        <position position="1"/>
    </location>
</feature>
<name>A0ABV0MG07_9TELE</name>
<dbReference type="Proteomes" id="UP001476798">
    <property type="component" value="Unassembled WGS sequence"/>
</dbReference>
<sequence>IQNICSFHPNKFVLSPGWDPTWNAGLSSRVTMGILAASLFDALLAQPVSLGGPPCLGSNRKSPRPVELRMDSGVSLKSSLHRRDDC</sequence>
<dbReference type="EMBL" id="JAHRIO010000426">
    <property type="protein sequence ID" value="MEQ2158040.1"/>
    <property type="molecule type" value="Genomic_DNA"/>
</dbReference>
<gene>
    <name evidence="1" type="ORF">GOODEAATRI_008120</name>
</gene>
<keyword evidence="2" id="KW-1185">Reference proteome</keyword>
<proteinExistence type="predicted"/>
<comment type="caution">
    <text evidence="1">The sequence shown here is derived from an EMBL/GenBank/DDBJ whole genome shotgun (WGS) entry which is preliminary data.</text>
</comment>
<evidence type="ECO:0000313" key="1">
    <source>
        <dbReference type="EMBL" id="MEQ2158040.1"/>
    </source>
</evidence>
<evidence type="ECO:0000313" key="2">
    <source>
        <dbReference type="Proteomes" id="UP001476798"/>
    </source>
</evidence>